<evidence type="ECO:0000256" key="5">
    <source>
        <dbReference type="ARBA" id="ARBA00023136"/>
    </source>
</evidence>
<evidence type="ECO:0000259" key="9">
    <source>
        <dbReference type="SMART" id="SM00267"/>
    </source>
</evidence>
<feature type="binding site" evidence="7">
    <location>
        <position position="498"/>
    </location>
    <ligand>
        <name>Mn(2+)</name>
        <dbReference type="ChEBI" id="CHEBI:29035"/>
        <label>2</label>
    </ligand>
</feature>
<gene>
    <name evidence="10" type="ORF">NCTC12224_02718</name>
</gene>
<feature type="domain" description="GGDEF" evidence="9">
    <location>
        <begin position="129"/>
        <end position="298"/>
    </location>
</feature>
<keyword evidence="7" id="KW-0464">Manganese</keyword>
<evidence type="ECO:0000313" key="10">
    <source>
        <dbReference type="EMBL" id="SUN63973.1"/>
    </source>
</evidence>
<dbReference type="InterPro" id="IPR051319">
    <property type="entry name" value="Oligoribo/pAp-PDE_c-di-AMP_PDE"/>
</dbReference>
<comment type="cofactor">
    <cofactor evidence="7">
        <name>Mn(2+)</name>
        <dbReference type="ChEBI" id="CHEBI:29035"/>
    </cofactor>
    <text evidence="7">For phosphodiesterase activity, probably binds 2 Mn(2+) per subunit.</text>
</comment>
<feature type="transmembrane region" description="Helical" evidence="8">
    <location>
        <begin position="6"/>
        <end position="26"/>
    </location>
</feature>
<evidence type="ECO:0000256" key="1">
    <source>
        <dbReference type="ARBA" id="ARBA00004651"/>
    </source>
</evidence>
<dbReference type="InterPro" id="IPR014528">
    <property type="entry name" value="GdpP/PdeA"/>
</dbReference>
<comment type="subcellular location">
    <subcellularLocation>
        <location evidence="1">Cell membrane</location>
        <topology evidence="1">Multi-pass membrane protein</topology>
    </subcellularLocation>
</comment>
<dbReference type="GO" id="GO:0003676">
    <property type="term" value="F:nucleic acid binding"/>
    <property type="evidence" value="ECO:0007669"/>
    <property type="project" value="UniProtKB-UniRule"/>
</dbReference>
<evidence type="ECO:0000313" key="11">
    <source>
        <dbReference type="Proteomes" id="UP000254924"/>
    </source>
</evidence>
<evidence type="ECO:0000256" key="3">
    <source>
        <dbReference type="ARBA" id="ARBA00022692"/>
    </source>
</evidence>
<dbReference type="EMBL" id="UHFN01000007">
    <property type="protein sequence ID" value="SUN63973.1"/>
    <property type="molecule type" value="Genomic_DNA"/>
</dbReference>
<dbReference type="InterPro" id="IPR003156">
    <property type="entry name" value="DHHA1_dom"/>
</dbReference>
<protein>
    <recommendedName>
        <fullName evidence="6">Cyclic-di-AMP phosphodiesterase</fullName>
        <ecNumber evidence="6">3.1.4.-</ecNumber>
    </recommendedName>
</protein>
<keyword evidence="3 8" id="KW-0812">Transmembrane</keyword>
<keyword evidence="4 8" id="KW-1133">Transmembrane helix</keyword>
<keyword evidence="11" id="KW-1185">Reference proteome</keyword>
<sequence length="660" mass="74023">MKRFRFASIHLVLIGLILFGILAISVRLLQSQVALLAIIFVVIALVTALLYYQKETYEISELEQIELLNDQTEVTLKNLLDQMPVGVIQFNIETNEVEWFNPYAELIFTDEEGFFDDDKVREIIINKRSGAASQTFEVSGNKYAAYLDLKTGVFYFFDATMGNRQLGDAAMIRPVIGIISVDNYDDMTDNLPDAEVATINGFIASFISDFAKERDIFYRRVNMDRFYFFTNYAILKELMDTKFKVLDQFRKQTAEREFPLTLSMGIAFGDGNHSQIGQLALQNLNMALVRGGDQIVIRENDANSQAIFFGGGTASTIKHSRTRTRAMMSAISDRLKTVDNVFVVGHRNLDLDALGASVGMQFFASNIISRSYAVYNPREMNTDIKRAIHYLIEDDKTNLISLEQAKQMVTPQSILVMVDHSKISLTLSKEFYQLFHEVIVIDHHRRDEDFPKNASLSFIESGASSASELVTELIQFQQSSRKLSKTQASILMSGIMLDTKNFSTGVTSRTFDVASYLRSRGSDSSEIQTISATDFNEYRAINELVLRGERVANGIIVATGADNRIYNNVIASKAADTLLSMSGMEASFVITHNQTGKVAISARSHKTINVQLIMEKLDGGGHFNFAACQLVDMTVNEAKEKLLEVITNELTKTTNQEELS</sequence>
<evidence type="ECO:0000256" key="2">
    <source>
        <dbReference type="ARBA" id="ARBA00022475"/>
    </source>
</evidence>
<keyword evidence="6" id="KW-0378">Hydrolase</keyword>
<proteinExistence type="inferred from homology"/>
<dbReference type="Gene3D" id="3.90.1640.10">
    <property type="entry name" value="inorganic pyrophosphatase (n-terminal core)"/>
    <property type="match status" value="1"/>
</dbReference>
<dbReference type="Pfam" id="PF21370">
    <property type="entry name" value="PAS_GdpP"/>
    <property type="match status" value="1"/>
</dbReference>
<dbReference type="PANTHER" id="PTHR47618:SF2">
    <property type="entry name" value="CYCLIC-DI-AMP PHOSPHODIESTERASE GDPP"/>
    <property type="match status" value="1"/>
</dbReference>
<evidence type="ECO:0000256" key="4">
    <source>
        <dbReference type="ARBA" id="ARBA00022989"/>
    </source>
</evidence>
<dbReference type="InterPro" id="IPR049553">
    <property type="entry name" value="GdpP-like_PAS"/>
</dbReference>
<comment type="function">
    <text evidence="6">Has phosphodiesterase (PDE) activity against cyclic-di-AMP (c-di-AMP).</text>
</comment>
<comment type="catalytic activity">
    <reaction evidence="6">
        <text>3',3'-c-di-AMP + H2O = 5'-O-phosphonoadenylyl-(3'-&gt;5')-adenosine + H(+)</text>
        <dbReference type="Rhea" id="RHEA:54420"/>
        <dbReference type="ChEBI" id="CHEBI:15377"/>
        <dbReference type="ChEBI" id="CHEBI:15378"/>
        <dbReference type="ChEBI" id="CHEBI:71500"/>
        <dbReference type="ChEBI" id="CHEBI:138171"/>
    </reaction>
</comment>
<dbReference type="EC" id="3.1.4.-" evidence="6"/>
<dbReference type="GO" id="GO:0016787">
    <property type="term" value="F:hydrolase activity"/>
    <property type="evidence" value="ECO:0007669"/>
    <property type="project" value="UniProtKB-UniRule"/>
</dbReference>
<feature type="binding site" evidence="7">
    <location>
        <position position="419"/>
    </location>
    <ligand>
        <name>Mn(2+)</name>
        <dbReference type="ChEBI" id="CHEBI:29035"/>
        <label>2</label>
    </ligand>
</feature>
<evidence type="ECO:0000256" key="6">
    <source>
        <dbReference type="PIRNR" id="PIRNR026583"/>
    </source>
</evidence>
<keyword evidence="5 6" id="KW-0472">Membrane</keyword>
<dbReference type="Pfam" id="PF24898">
    <property type="entry name" value="GGDEF_GdpP"/>
    <property type="match status" value="1"/>
</dbReference>
<dbReference type="Pfam" id="PF01368">
    <property type="entry name" value="DHH"/>
    <property type="match status" value="1"/>
</dbReference>
<dbReference type="InterPro" id="IPR000160">
    <property type="entry name" value="GGDEF_dom"/>
</dbReference>
<keyword evidence="2 6" id="KW-1003">Cell membrane</keyword>
<accession>A0A380KFZ6</accession>
<dbReference type="GO" id="GO:0005886">
    <property type="term" value="C:plasma membrane"/>
    <property type="evidence" value="ECO:0007669"/>
    <property type="project" value="UniProtKB-SubCell"/>
</dbReference>
<dbReference type="PANTHER" id="PTHR47618">
    <property type="entry name" value="BIFUNCTIONAL OLIGORIBONUCLEASE AND PAP PHOSPHATASE NRNA"/>
    <property type="match status" value="1"/>
</dbReference>
<feature type="binding site" evidence="7">
    <location>
        <position position="350"/>
    </location>
    <ligand>
        <name>Mn(2+)</name>
        <dbReference type="ChEBI" id="CHEBI:29035"/>
        <label>1</label>
    </ligand>
</feature>
<dbReference type="SUPFAM" id="SSF64182">
    <property type="entry name" value="DHH phosphoesterases"/>
    <property type="match status" value="1"/>
</dbReference>
<dbReference type="Proteomes" id="UP000254924">
    <property type="component" value="Unassembled WGS sequence"/>
</dbReference>
<feature type="binding site" evidence="7">
    <location>
        <position position="443"/>
    </location>
    <ligand>
        <name>Mn(2+)</name>
        <dbReference type="ChEBI" id="CHEBI:29035"/>
        <label>2</label>
    </ligand>
</feature>
<feature type="binding site" evidence="7">
    <location>
        <position position="419"/>
    </location>
    <ligand>
        <name>Mn(2+)</name>
        <dbReference type="ChEBI" id="CHEBI:29035"/>
        <label>1</label>
    </ligand>
</feature>
<evidence type="ECO:0000256" key="7">
    <source>
        <dbReference type="PIRSR" id="PIRSR026583-50"/>
    </source>
</evidence>
<comment type="similarity">
    <text evidence="6">Belongs to the GdpP/PdeA phosphodiesterase family.</text>
</comment>
<dbReference type="GO" id="GO:0046872">
    <property type="term" value="F:metal ion binding"/>
    <property type="evidence" value="ECO:0007669"/>
    <property type="project" value="UniProtKB-KW"/>
</dbReference>
<dbReference type="InterPro" id="IPR001667">
    <property type="entry name" value="DDH_dom"/>
</dbReference>
<dbReference type="Gene3D" id="3.30.450.20">
    <property type="entry name" value="PAS domain"/>
    <property type="match status" value="1"/>
</dbReference>
<dbReference type="InterPro" id="IPR038763">
    <property type="entry name" value="DHH_sf"/>
</dbReference>
<organism evidence="10 11">
    <name type="scientific">Streptococcus hyointestinalis</name>
    <dbReference type="NCBI Taxonomy" id="1337"/>
    <lineage>
        <taxon>Bacteria</taxon>
        <taxon>Bacillati</taxon>
        <taxon>Bacillota</taxon>
        <taxon>Bacilli</taxon>
        <taxon>Lactobacillales</taxon>
        <taxon>Streptococcaceae</taxon>
        <taxon>Streptococcus</taxon>
    </lineage>
</organism>
<dbReference type="Pfam" id="PF02272">
    <property type="entry name" value="DHHA1"/>
    <property type="match status" value="1"/>
</dbReference>
<dbReference type="Gene3D" id="3.10.310.30">
    <property type="match status" value="1"/>
</dbReference>
<feature type="binding site" evidence="7">
    <location>
        <position position="346"/>
    </location>
    <ligand>
        <name>Mn(2+)</name>
        <dbReference type="ChEBI" id="CHEBI:29035"/>
        <label>1</label>
    </ligand>
</feature>
<feature type="binding site" evidence="7">
    <location>
        <position position="352"/>
    </location>
    <ligand>
        <name>Mn(2+)</name>
        <dbReference type="ChEBI" id="CHEBI:29035"/>
        <label>2</label>
    </ligand>
</feature>
<keyword evidence="7" id="KW-0479">Metal-binding</keyword>
<reference evidence="10 11" key="1">
    <citation type="submission" date="2018-06" db="EMBL/GenBank/DDBJ databases">
        <authorList>
            <consortium name="Pathogen Informatics"/>
            <person name="Doyle S."/>
        </authorList>
    </citation>
    <scope>NUCLEOTIDE SEQUENCE [LARGE SCALE GENOMIC DNA]</scope>
    <source>
        <strain evidence="10 11">NCTC12224</strain>
    </source>
</reference>
<dbReference type="SMART" id="SM00267">
    <property type="entry name" value="GGDEF"/>
    <property type="match status" value="1"/>
</dbReference>
<dbReference type="OrthoDB" id="9759476at2"/>
<dbReference type="GO" id="GO:0106409">
    <property type="term" value="F:cyclic-di-AMP phosphodiesterase activity"/>
    <property type="evidence" value="ECO:0007669"/>
    <property type="project" value="RHEA"/>
</dbReference>
<evidence type="ECO:0000256" key="8">
    <source>
        <dbReference type="SAM" id="Phobius"/>
    </source>
</evidence>
<dbReference type="PIRSF" id="PIRSF026583">
    <property type="entry name" value="YybT"/>
    <property type="match status" value="1"/>
</dbReference>
<name>A0A380KFZ6_9STRE</name>
<feature type="transmembrane region" description="Helical" evidence="8">
    <location>
        <begin position="33"/>
        <end position="52"/>
    </location>
</feature>
<dbReference type="AlphaFoldDB" id="A0A380KFZ6"/>